<evidence type="ECO:0000313" key="2">
    <source>
        <dbReference type="EMBL" id="ONU74025.1"/>
    </source>
</evidence>
<dbReference type="Proteomes" id="UP000188543">
    <property type="component" value="Unassembled WGS sequence"/>
</dbReference>
<gene>
    <name evidence="2" type="ORF">A8E72_39240</name>
</gene>
<accession>A0A1V2VRH6</accession>
<dbReference type="OrthoDB" id="9763697at2"/>
<dbReference type="Pfam" id="PF13569">
    <property type="entry name" value="DUF4132"/>
    <property type="match status" value="1"/>
</dbReference>
<dbReference type="InterPro" id="IPR025406">
    <property type="entry name" value="DUF4132"/>
</dbReference>
<evidence type="ECO:0000313" key="3">
    <source>
        <dbReference type="Proteomes" id="UP000188543"/>
    </source>
</evidence>
<dbReference type="EMBL" id="MUTJ01000109">
    <property type="protein sequence ID" value="ONU74025.1"/>
    <property type="molecule type" value="Genomic_DNA"/>
</dbReference>
<protein>
    <recommendedName>
        <fullName evidence="1">DUF4132 domain-containing protein</fullName>
    </recommendedName>
</protein>
<dbReference type="RefSeq" id="WP_077020443.1">
    <property type="nucleotide sequence ID" value="NZ_CADETK010000016.1"/>
</dbReference>
<sequence>MADRALVALLVARLTDPAPHAGAIDEPIDLSALDAPALGTVWPALRRVEHEILVRDQAFGDPRAEFARTVHRQIDALGLVRLIDADAALELFRAIPAGGWKRALEDLPYLDALPSPALQAELARIADEPEEGGLRAASAYAAYALDWFAGRRDFSARRAACAQALAGSPFRVRELDVLPELGAAALLALAATNDGYFAPKRLWLDLSDPAVTLAEEAAYVAFARDALTEAARQVAALHAGAVPYEADRAFTTDDAQVLSRAARVAAYRDEAWLRPLIGPLLTGVCVAPTAAKTAPSQSLAIALGHAIETIPTPEGVRALRDALAVVRHAGVQKKLARNLKPAERALGERPRTALRMTLDAQPDKKSLAMLATCMETGFWQPLTLGHAEWRERLVDAPAGAAFSARMIWQARRGDGSTQSFTPDIAKGKVVLRDAAGRACEIADDCEIRLWHPLLADADERLAWQRAIVGRSLRQPVRQAFREYYVPSDGDASASDTAMFEGHVLSSRPLLGVARREGWSIRAYDDALVREFGDVRATFRVDARLYPGSESHGTSRRLHFERRHGARWLPLPIGEIDRVVFSEAARAVDLLVSVSAFALDDDATRAATASLAADPVRLRELEAERWQRLNRLSDLPLGVMAQHRKHVLSLVFAEPVAQGKITIDERHVRVGAWSVHCATGRVTRDGEPVEPAIAPPPSPLRAVPWLPYDEALLQRIVDVVAGLLD</sequence>
<dbReference type="AlphaFoldDB" id="A0A1V2VRH6"/>
<evidence type="ECO:0000259" key="1">
    <source>
        <dbReference type="Pfam" id="PF13569"/>
    </source>
</evidence>
<comment type="caution">
    <text evidence="2">The sequence shown here is derived from an EMBL/GenBank/DDBJ whole genome shotgun (WGS) entry which is preliminary data.</text>
</comment>
<reference evidence="2 3" key="1">
    <citation type="submission" date="2016-08" db="EMBL/GenBank/DDBJ databases">
        <authorList>
            <person name="Seilhamer J.J."/>
        </authorList>
    </citation>
    <scope>NUCLEOTIDE SEQUENCE [LARGE SCALE GENOMIC DNA]</scope>
    <source>
        <strain evidence="2 3">VC14762</strain>
    </source>
</reference>
<feature type="domain" description="DUF4132" evidence="1">
    <location>
        <begin position="367"/>
        <end position="518"/>
    </location>
</feature>
<organism evidence="2 3">
    <name type="scientific">Burkholderia cenocepacia</name>
    <dbReference type="NCBI Taxonomy" id="95486"/>
    <lineage>
        <taxon>Bacteria</taxon>
        <taxon>Pseudomonadati</taxon>
        <taxon>Pseudomonadota</taxon>
        <taxon>Betaproteobacteria</taxon>
        <taxon>Burkholderiales</taxon>
        <taxon>Burkholderiaceae</taxon>
        <taxon>Burkholderia</taxon>
        <taxon>Burkholderia cepacia complex</taxon>
    </lineage>
</organism>
<name>A0A1V2VRH6_9BURK</name>
<proteinExistence type="predicted"/>